<comment type="caution">
    <text evidence="1">The sequence shown here is derived from an EMBL/GenBank/DDBJ whole genome shotgun (WGS) entry which is preliminary data.</text>
</comment>
<gene>
    <name evidence="1" type="primary">RPL36</name>
    <name evidence="1" type="ORF">KSP40_PGU000193</name>
</gene>
<name>A0ABR2LXN8_9ASPA</name>
<evidence type="ECO:0000313" key="2">
    <source>
        <dbReference type="Proteomes" id="UP001412067"/>
    </source>
</evidence>
<reference evidence="1 2" key="1">
    <citation type="journal article" date="2022" name="Nat. Plants">
        <title>Genomes of leafy and leafless Platanthera orchids illuminate the evolution of mycoheterotrophy.</title>
        <authorList>
            <person name="Li M.H."/>
            <person name="Liu K.W."/>
            <person name="Li Z."/>
            <person name="Lu H.C."/>
            <person name="Ye Q.L."/>
            <person name="Zhang D."/>
            <person name="Wang J.Y."/>
            <person name="Li Y.F."/>
            <person name="Zhong Z.M."/>
            <person name="Liu X."/>
            <person name="Yu X."/>
            <person name="Liu D.K."/>
            <person name="Tu X.D."/>
            <person name="Liu B."/>
            <person name="Hao Y."/>
            <person name="Liao X.Y."/>
            <person name="Jiang Y.T."/>
            <person name="Sun W.H."/>
            <person name="Chen J."/>
            <person name="Chen Y.Q."/>
            <person name="Ai Y."/>
            <person name="Zhai J.W."/>
            <person name="Wu S.S."/>
            <person name="Zhou Z."/>
            <person name="Hsiao Y.Y."/>
            <person name="Wu W.L."/>
            <person name="Chen Y.Y."/>
            <person name="Lin Y.F."/>
            <person name="Hsu J.L."/>
            <person name="Li C.Y."/>
            <person name="Wang Z.W."/>
            <person name="Zhao X."/>
            <person name="Zhong W.Y."/>
            <person name="Ma X.K."/>
            <person name="Ma L."/>
            <person name="Huang J."/>
            <person name="Chen G.Z."/>
            <person name="Huang M.Z."/>
            <person name="Huang L."/>
            <person name="Peng D.H."/>
            <person name="Luo Y.B."/>
            <person name="Zou S.Q."/>
            <person name="Chen S.P."/>
            <person name="Lan S."/>
            <person name="Tsai W.C."/>
            <person name="Van de Peer Y."/>
            <person name="Liu Z.J."/>
        </authorList>
    </citation>
    <scope>NUCLEOTIDE SEQUENCE [LARGE SCALE GENOMIC DNA]</scope>
    <source>
        <strain evidence="1">Lor288</strain>
    </source>
</reference>
<keyword evidence="1" id="KW-0689">Ribosomal protein</keyword>
<organism evidence="1 2">
    <name type="scientific">Platanthera guangdongensis</name>
    <dbReference type="NCBI Taxonomy" id="2320717"/>
    <lineage>
        <taxon>Eukaryota</taxon>
        <taxon>Viridiplantae</taxon>
        <taxon>Streptophyta</taxon>
        <taxon>Embryophyta</taxon>
        <taxon>Tracheophyta</taxon>
        <taxon>Spermatophyta</taxon>
        <taxon>Magnoliopsida</taxon>
        <taxon>Liliopsida</taxon>
        <taxon>Asparagales</taxon>
        <taxon>Orchidaceae</taxon>
        <taxon>Orchidoideae</taxon>
        <taxon>Orchideae</taxon>
        <taxon>Orchidinae</taxon>
        <taxon>Platanthera</taxon>
    </lineage>
</organism>
<proteinExistence type="predicted"/>
<accession>A0ABR2LXN8</accession>
<keyword evidence="1" id="KW-0687">Ribonucleoprotein</keyword>
<dbReference type="EMBL" id="JBBWWR010000014">
    <property type="protein sequence ID" value="KAK8953603.1"/>
    <property type="molecule type" value="Genomic_DNA"/>
</dbReference>
<keyword evidence="2" id="KW-1185">Reference proteome</keyword>
<protein>
    <submittedName>
        <fullName evidence="1">60S ribosomal protein L36</fullName>
    </submittedName>
</protein>
<sequence length="91" mass="10207">MAPAQPKSGLLVGLNKGHVITRRELPPRPSSWKGVESKIPYHHFSYDFNLFSSRSKLPRSSSKRRPFGLNRVNWLLFAGGAASTVEPGVWF</sequence>
<evidence type="ECO:0000313" key="1">
    <source>
        <dbReference type="EMBL" id="KAK8953603.1"/>
    </source>
</evidence>
<dbReference type="GO" id="GO:0005840">
    <property type="term" value="C:ribosome"/>
    <property type="evidence" value="ECO:0007669"/>
    <property type="project" value="UniProtKB-KW"/>
</dbReference>
<dbReference type="Proteomes" id="UP001412067">
    <property type="component" value="Unassembled WGS sequence"/>
</dbReference>